<dbReference type="EMBL" id="CAKKNE010000001">
    <property type="protein sequence ID" value="CAH0365972.1"/>
    <property type="molecule type" value="Genomic_DNA"/>
</dbReference>
<dbReference type="PROSITE" id="PS00018">
    <property type="entry name" value="EF_HAND_1"/>
    <property type="match status" value="1"/>
</dbReference>
<evidence type="ECO:0000313" key="3">
    <source>
        <dbReference type="EMBL" id="CAH0365972.1"/>
    </source>
</evidence>
<dbReference type="InterPro" id="IPR018247">
    <property type="entry name" value="EF_Hand_1_Ca_BS"/>
</dbReference>
<feature type="domain" description="EF-hand" evidence="2">
    <location>
        <begin position="682"/>
        <end position="717"/>
    </location>
</feature>
<dbReference type="InterPro" id="IPR002048">
    <property type="entry name" value="EF_hand_dom"/>
</dbReference>
<dbReference type="Gene3D" id="1.10.238.10">
    <property type="entry name" value="EF-hand"/>
    <property type="match status" value="1"/>
</dbReference>
<name>A0A8J2SGW5_9STRA</name>
<dbReference type="SUPFAM" id="SSF48371">
    <property type="entry name" value="ARM repeat"/>
    <property type="match status" value="1"/>
</dbReference>
<evidence type="ECO:0000256" key="1">
    <source>
        <dbReference type="ARBA" id="ARBA00022837"/>
    </source>
</evidence>
<dbReference type="PROSITE" id="PS50222">
    <property type="entry name" value="EF_HAND_2"/>
    <property type="match status" value="1"/>
</dbReference>
<keyword evidence="4" id="KW-1185">Reference proteome</keyword>
<dbReference type="SUPFAM" id="SSF47473">
    <property type="entry name" value="EF-hand"/>
    <property type="match status" value="1"/>
</dbReference>
<dbReference type="GO" id="GO:0005509">
    <property type="term" value="F:calcium ion binding"/>
    <property type="evidence" value="ECO:0007669"/>
    <property type="project" value="InterPro"/>
</dbReference>
<evidence type="ECO:0000313" key="4">
    <source>
        <dbReference type="Proteomes" id="UP000789595"/>
    </source>
</evidence>
<dbReference type="Proteomes" id="UP000789595">
    <property type="component" value="Unassembled WGS sequence"/>
</dbReference>
<protein>
    <recommendedName>
        <fullName evidence="2">EF-hand domain-containing protein</fullName>
    </recommendedName>
</protein>
<dbReference type="InterPro" id="IPR011992">
    <property type="entry name" value="EF-hand-dom_pair"/>
</dbReference>
<proteinExistence type="predicted"/>
<keyword evidence="1" id="KW-0106">Calcium</keyword>
<sequence>MGFAGIENPAPPPTQEEQATFARLIRETHMETTTVGTLLKAKTWPGLLFSTLTELKRATKQKKLDPNSYMAHAFHEDGGDSDSEDEKASALLITDDKEEEKQCELAWDWPRRRDKVLKTMEEKMAVPNLLAIDLVNEWTRAAKLENDSMNRRMAAYMARERPAPKSLKPRDLLRSLSDLALADATMESPNDASTVDVLVGAAWALDRSKDDAKSAAMHAAFHAAAFAFDHRRMPRSPPYSDDDVFDLARHLLTLRRGFPVRLKDDPRDVACEGAQGVLRELLGSESPAARCAACAALADCARYGDGARSLGPALAVFVAPLIPSPAVACRRKGSHSKGAGDLGPLLACAAVGELAARDHTSTRPSLIKAGCVENLVRAILDALQDSKDLGGDSSAASRLVPRYALKALCFLCEDAKARRRAIDAGAVEGCKRLVQRDVDSRSSTVRIAKRDALRFLASCMTFEEGHSLDVCMVPGAIQLTAAKEVQTRNAAFRSLLYIAQHTEEPSYLVHDTGLLEAMEDGLNQYTLRGTVLRLLLVLAKHPEAQAELKRCGFADIVTDQAEDESNSIMNKGIAVRIMFTMGEEAFFNDGLAFACAGKDKDFRFEVKEFEKLIRERKMQVAYQCRPEEEHMFEKHQLKAYKRLFNIYSEGSGQERSVDTKTIRDLLRKCCAEFKDWKARRAMTKKNVARVVAIYDADGSGEIEWDEFLNIMHDMTQGSFLDRVTGWGFF</sequence>
<gene>
    <name evidence="3" type="ORF">PECAL_1P24380</name>
</gene>
<dbReference type="InterPro" id="IPR011989">
    <property type="entry name" value="ARM-like"/>
</dbReference>
<reference evidence="3" key="1">
    <citation type="submission" date="2021-11" db="EMBL/GenBank/DDBJ databases">
        <authorList>
            <consortium name="Genoscope - CEA"/>
            <person name="William W."/>
        </authorList>
    </citation>
    <scope>NUCLEOTIDE SEQUENCE</scope>
</reference>
<dbReference type="AlphaFoldDB" id="A0A8J2SGW5"/>
<organism evidence="3 4">
    <name type="scientific">Pelagomonas calceolata</name>
    <dbReference type="NCBI Taxonomy" id="35677"/>
    <lineage>
        <taxon>Eukaryota</taxon>
        <taxon>Sar</taxon>
        <taxon>Stramenopiles</taxon>
        <taxon>Ochrophyta</taxon>
        <taxon>Pelagophyceae</taxon>
        <taxon>Pelagomonadales</taxon>
        <taxon>Pelagomonadaceae</taxon>
        <taxon>Pelagomonas</taxon>
    </lineage>
</organism>
<dbReference type="InterPro" id="IPR016024">
    <property type="entry name" value="ARM-type_fold"/>
</dbReference>
<comment type="caution">
    <text evidence="3">The sequence shown here is derived from an EMBL/GenBank/DDBJ whole genome shotgun (WGS) entry which is preliminary data.</text>
</comment>
<evidence type="ECO:0000259" key="2">
    <source>
        <dbReference type="PROSITE" id="PS50222"/>
    </source>
</evidence>
<accession>A0A8J2SGW5</accession>
<dbReference type="Gene3D" id="1.25.10.10">
    <property type="entry name" value="Leucine-rich Repeat Variant"/>
    <property type="match status" value="1"/>
</dbReference>
<dbReference type="OrthoDB" id="186625at2759"/>